<dbReference type="AlphaFoldDB" id="A0A378MM11"/>
<accession>A0A378MM11</accession>
<dbReference type="InterPro" id="IPR009057">
    <property type="entry name" value="Homeodomain-like_sf"/>
</dbReference>
<dbReference type="EMBL" id="UGPG01000001">
    <property type="protein sequence ID" value="STY44755.1"/>
    <property type="molecule type" value="Genomic_DNA"/>
</dbReference>
<dbReference type="Pfam" id="PF12833">
    <property type="entry name" value="HTH_18"/>
    <property type="match status" value="1"/>
</dbReference>
<evidence type="ECO:0000259" key="4">
    <source>
        <dbReference type="PROSITE" id="PS01124"/>
    </source>
</evidence>
<dbReference type="PROSITE" id="PS01124">
    <property type="entry name" value="HTH_ARAC_FAMILY_2"/>
    <property type="match status" value="1"/>
</dbReference>
<evidence type="ECO:0000256" key="2">
    <source>
        <dbReference type="ARBA" id="ARBA00023125"/>
    </source>
</evidence>
<dbReference type="Proteomes" id="UP000254879">
    <property type="component" value="Unassembled WGS sequence"/>
</dbReference>
<evidence type="ECO:0000256" key="1">
    <source>
        <dbReference type="ARBA" id="ARBA00023015"/>
    </source>
</evidence>
<keyword evidence="1" id="KW-0805">Transcription regulation</keyword>
<dbReference type="InterPro" id="IPR018060">
    <property type="entry name" value="HTH_AraC"/>
</dbReference>
<sequence>MELTELTNSNRVTLNRKFRERFGCTAMAYLLNYRLKVAADLLTHTGLTVNEIAASTGFGYETYFIKQFSAKKKFLQRLIGKKQDVWLQQLSYRKSFKI</sequence>
<dbReference type="Gene3D" id="1.10.10.60">
    <property type="entry name" value="Homeodomain-like"/>
    <property type="match status" value="2"/>
</dbReference>
<protein>
    <submittedName>
        <fullName evidence="5">Transcriptional activator FtrA</fullName>
    </submittedName>
</protein>
<proteinExistence type="predicted"/>
<dbReference type="GO" id="GO:0003700">
    <property type="term" value="F:DNA-binding transcription factor activity"/>
    <property type="evidence" value="ECO:0007669"/>
    <property type="project" value="InterPro"/>
</dbReference>
<feature type="domain" description="HTH araC/xylS-type" evidence="4">
    <location>
        <begin position="1"/>
        <end position="68"/>
    </location>
</feature>
<name>A0A378MM11_LISGR</name>
<dbReference type="GO" id="GO:0043565">
    <property type="term" value="F:sequence-specific DNA binding"/>
    <property type="evidence" value="ECO:0007669"/>
    <property type="project" value="InterPro"/>
</dbReference>
<evidence type="ECO:0000313" key="5">
    <source>
        <dbReference type="EMBL" id="STY44755.1"/>
    </source>
</evidence>
<dbReference type="SUPFAM" id="SSF46689">
    <property type="entry name" value="Homeodomain-like"/>
    <property type="match status" value="1"/>
</dbReference>
<evidence type="ECO:0000256" key="3">
    <source>
        <dbReference type="ARBA" id="ARBA00023163"/>
    </source>
</evidence>
<dbReference type="PANTHER" id="PTHR46796:SF13">
    <property type="entry name" value="HTH-TYPE TRANSCRIPTIONAL ACTIVATOR RHAS"/>
    <property type="match status" value="1"/>
</dbReference>
<reference evidence="5 6" key="1">
    <citation type="submission" date="2018-06" db="EMBL/GenBank/DDBJ databases">
        <authorList>
            <consortium name="Pathogen Informatics"/>
            <person name="Doyle S."/>
        </authorList>
    </citation>
    <scope>NUCLEOTIDE SEQUENCE [LARGE SCALE GENOMIC DNA]</scope>
    <source>
        <strain evidence="6">NCTC 10815</strain>
    </source>
</reference>
<keyword evidence="2" id="KW-0238">DNA-binding</keyword>
<evidence type="ECO:0000313" key="6">
    <source>
        <dbReference type="Proteomes" id="UP000254879"/>
    </source>
</evidence>
<dbReference type="InterPro" id="IPR050204">
    <property type="entry name" value="AraC_XylS_family_regulators"/>
</dbReference>
<gene>
    <name evidence="5" type="ORF">NCTC10815_02109</name>
</gene>
<organism evidence="5 6">
    <name type="scientific">Listeria grayi</name>
    <name type="common">Listeria murrayi</name>
    <dbReference type="NCBI Taxonomy" id="1641"/>
    <lineage>
        <taxon>Bacteria</taxon>
        <taxon>Bacillati</taxon>
        <taxon>Bacillota</taxon>
        <taxon>Bacilli</taxon>
        <taxon>Bacillales</taxon>
        <taxon>Listeriaceae</taxon>
        <taxon>Listeria</taxon>
    </lineage>
</organism>
<keyword evidence="3" id="KW-0804">Transcription</keyword>
<dbReference type="PANTHER" id="PTHR46796">
    <property type="entry name" value="HTH-TYPE TRANSCRIPTIONAL ACTIVATOR RHAS-RELATED"/>
    <property type="match status" value="1"/>
</dbReference>
<dbReference type="SMART" id="SM00342">
    <property type="entry name" value="HTH_ARAC"/>
    <property type="match status" value="1"/>
</dbReference>
<dbReference type="RefSeq" id="WP_172465198.1">
    <property type="nucleotide sequence ID" value="NZ_UGPG01000001.1"/>
</dbReference>